<dbReference type="InterPro" id="IPR003719">
    <property type="entry name" value="Phenazine_PhzF-like"/>
</dbReference>
<reference evidence="5" key="1">
    <citation type="submission" date="2025-08" db="UniProtKB">
        <authorList>
            <consortium name="RefSeq"/>
        </authorList>
    </citation>
    <scope>IDENTIFICATION</scope>
    <source>
        <tissue evidence="5">Sperm</tissue>
    </source>
</reference>
<name>A0AAJ7TKV3_PETMA</name>
<dbReference type="Pfam" id="PF02567">
    <property type="entry name" value="PhzC-PhzF"/>
    <property type="match status" value="1"/>
</dbReference>
<dbReference type="PANTHER" id="PTHR13774:SF17">
    <property type="entry name" value="PHENAZINE BIOSYNTHESIS-LIKE DOMAIN-CONTAINING PROTEIN"/>
    <property type="match status" value="1"/>
</dbReference>
<proteinExistence type="inferred from homology"/>
<organism evidence="4 5">
    <name type="scientific">Petromyzon marinus</name>
    <name type="common">Sea lamprey</name>
    <dbReference type="NCBI Taxonomy" id="7757"/>
    <lineage>
        <taxon>Eukaryota</taxon>
        <taxon>Metazoa</taxon>
        <taxon>Chordata</taxon>
        <taxon>Craniata</taxon>
        <taxon>Vertebrata</taxon>
        <taxon>Cyclostomata</taxon>
        <taxon>Hyperoartia</taxon>
        <taxon>Petromyzontiformes</taxon>
        <taxon>Petromyzontidae</taxon>
        <taxon>Petromyzon</taxon>
    </lineage>
</organism>
<gene>
    <name evidence="5" type="primary">PBLD</name>
</gene>
<feature type="active site" evidence="3">
    <location>
        <position position="46"/>
    </location>
</feature>
<evidence type="ECO:0000256" key="3">
    <source>
        <dbReference type="PIRSR" id="PIRSR016184-1"/>
    </source>
</evidence>
<keyword evidence="4" id="KW-1185">Reference proteome</keyword>
<dbReference type="Gene3D" id="3.10.310.10">
    <property type="entry name" value="Diaminopimelate Epimerase, Chain A, domain 1"/>
    <property type="match status" value="2"/>
</dbReference>
<dbReference type="PANTHER" id="PTHR13774">
    <property type="entry name" value="PHENAZINE BIOSYNTHESIS PROTEIN"/>
    <property type="match status" value="1"/>
</dbReference>
<dbReference type="KEGG" id="pmrn:116947131"/>
<dbReference type="NCBIfam" id="TIGR00654">
    <property type="entry name" value="PhzF_family"/>
    <property type="match status" value="1"/>
</dbReference>
<evidence type="ECO:0000313" key="4">
    <source>
        <dbReference type="Proteomes" id="UP001318040"/>
    </source>
</evidence>
<dbReference type="GO" id="GO:0016853">
    <property type="term" value="F:isomerase activity"/>
    <property type="evidence" value="ECO:0007669"/>
    <property type="project" value="UniProtKB-KW"/>
</dbReference>
<evidence type="ECO:0000313" key="5">
    <source>
        <dbReference type="RefSeq" id="XP_032818448.1"/>
    </source>
</evidence>
<dbReference type="SUPFAM" id="SSF54506">
    <property type="entry name" value="Diaminopimelate epimerase-like"/>
    <property type="match status" value="1"/>
</dbReference>
<protein>
    <submittedName>
        <fullName evidence="5">Phenazine biosynthesis-like domain-containing protein isoform X1</fullName>
    </submittedName>
</protein>
<accession>A0AAJ7TKV3</accession>
<dbReference type="Proteomes" id="UP001318040">
    <property type="component" value="Chromosome 29"/>
</dbReference>
<dbReference type="CTD" id="64081"/>
<dbReference type="GO" id="GO:0005737">
    <property type="term" value="C:cytoplasm"/>
    <property type="evidence" value="ECO:0007669"/>
    <property type="project" value="TreeGrafter"/>
</dbReference>
<dbReference type="AlphaFoldDB" id="A0AAJ7TKV3"/>
<dbReference type="PIRSF" id="PIRSF016184">
    <property type="entry name" value="PhzC_PhzF"/>
    <property type="match status" value="1"/>
</dbReference>
<sequence>MELPVFVVDAFTSVPLSGNPAAVCLLGQDLAEEMHQKIAAEMNLSETAFVRTLSPMDDFSSATQFGLRWFTPSREVALCGHATLATAAILHSLGNTNARLAFHTLSGELAAWHEGDHIALDLPLNPTEPLQEKDEFKKLIQVAVGEMSVQDVRYSPGTCKLLIRLSDVYTRQDLERLPIDPGSLLRTERASGSPDVMGVIVTLRGCGGDRIDFYSRYFAPWVGINEDPVTGSAHTVLASYWSKELGKQELTARQCSPRGGELQLSLQQQQHGRVSVSGQSRIVLRGSLHL</sequence>
<evidence type="ECO:0000256" key="2">
    <source>
        <dbReference type="ARBA" id="ARBA00023235"/>
    </source>
</evidence>
<evidence type="ECO:0000256" key="1">
    <source>
        <dbReference type="ARBA" id="ARBA00008270"/>
    </source>
</evidence>
<dbReference type="RefSeq" id="XP_032818448.1">
    <property type="nucleotide sequence ID" value="XM_032962557.1"/>
</dbReference>
<keyword evidence="2" id="KW-0413">Isomerase</keyword>
<comment type="similarity">
    <text evidence="1">Belongs to the PhzF family.</text>
</comment>